<evidence type="ECO:0000256" key="1">
    <source>
        <dbReference type="SAM" id="MobiDB-lite"/>
    </source>
</evidence>
<keyword evidence="3" id="KW-1185">Reference proteome</keyword>
<gene>
    <name evidence="2" type="ORF">FNAPI_4299</name>
</gene>
<evidence type="ECO:0000313" key="3">
    <source>
        <dbReference type="Proteomes" id="UP000574317"/>
    </source>
</evidence>
<dbReference type="Proteomes" id="UP000574317">
    <property type="component" value="Unassembled WGS sequence"/>
</dbReference>
<protein>
    <submittedName>
        <fullName evidence="2">Uncharacterized protein</fullName>
    </submittedName>
</protein>
<sequence>MPFDQVQQWTKSRGDKKSSQDRPSSPAYEAEPPVRTAEAPAHMDGPPAFMAGRRTATFFTPEGRRNYVIEHLRLDPLTAATYEQAINDGSHMVGRHGYGELQEIDQFELDYWVTKERGKDPYRVKQGGNLVMVPEGYIIYLDEMSKARRRGEIEREILLLQEKAQQKFHKGLNGFMRSNYRIDIHILEKKLVKIQAIGGRRTLNSW</sequence>
<accession>A0A8H5JSQ3</accession>
<organism evidence="2 3">
    <name type="scientific">Fusarium napiforme</name>
    <dbReference type="NCBI Taxonomy" id="42672"/>
    <lineage>
        <taxon>Eukaryota</taxon>
        <taxon>Fungi</taxon>
        <taxon>Dikarya</taxon>
        <taxon>Ascomycota</taxon>
        <taxon>Pezizomycotina</taxon>
        <taxon>Sordariomycetes</taxon>
        <taxon>Hypocreomycetidae</taxon>
        <taxon>Hypocreales</taxon>
        <taxon>Nectriaceae</taxon>
        <taxon>Fusarium</taxon>
        <taxon>Fusarium fujikuroi species complex</taxon>
    </lineage>
</organism>
<feature type="region of interest" description="Disordered" evidence="1">
    <location>
        <begin position="1"/>
        <end position="48"/>
    </location>
</feature>
<reference evidence="2 3" key="1">
    <citation type="submission" date="2020-05" db="EMBL/GenBank/DDBJ databases">
        <title>Identification and distribution of gene clusters putatively required for synthesis of sphingolipid metabolism inhibitors in phylogenetically diverse species of the filamentous fungus Fusarium.</title>
        <authorList>
            <person name="Kim H.-S."/>
            <person name="Busman M."/>
            <person name="Brown D.W."/>
            <person name="Divon H."/>
            <person name="Uhlig S."/>
            <person name="Proctor R.H."/>
        </authorList>
    </citation>
    <scope>NUCLEOTIDE SEQUENCE [LARGE SCALE GENOMIC DNA]</scope>
    <source>
        <strain evidence="2 3">NRRL 25196</strain>
    </source>
</reference>
<dbReference type="EMBL" id="JAAOAO010000159">
    <property type="protein sequence ID" value="KAF5560132.1"/>
    <property type="molecule type" value="Genomic_DNA"/>
</dbReference>
<comment type="caution">
    <text evidence="2">The sequence shown here is derived from an EMBL/GenBank/DDBJ whole genome shotgun (WGS) entry which is preliminary data.</text>
</comment>
<evidence type="ECO:0000313" key="2">
    <source>
        <dbReference type="EMBL" id="KAF5560132.1"/>
    </source>
</evidence>
<feature type="compositionally biased region" description="Polar residues" evidence="1">
    <location>
        <begin position="1"/>
        <end position="11"/>
    </location>
</feature>
<proteinExistence type="predicted"/>
<dbReference type="AlphaFoldDB" id="A0A8H5JSQ3"/>
<name>A0A8H5JSQ3_9HYPO</name>